<dbReference type="OMA" id="HEEHFFQ"/>
<keyword evidence="2" id="KW-1185">Reference proteome</keyword>
<reference evidence="1 2" key="1">
    <citation type="journal article" date="2013" name="Genome Biol.">
        <title>The genome sequence of the most widely cultivated cacao type and its use to identify candidate genes regulating pod color.</title>
        <authorList>
            <person name="Motamayor J.C."/>
            <person name="Mockaitis K."/>
            <person name="Schmutz J."/>
            <person name="Haiminen N."/>
            <person name="Iii D.L."/>
            <person name="Cornejo O."/>
            <person name="Findley S.D."/>
            <person name="Zheng P."/>
            <person name="Utro F."/>
            <person name="Royaert S."/>
            <person name="Saski C."/>
            <person name="Jenkins J."/>
            <person name="Podicheti R."/>
            <person name="Zhao M."/>
            <person name="Scheffler B.E."/>
            <person name="Stack J.C."/>
            <person name="Feltus F.A."/>
            <person name="Mustiga G.M."/>
            <person name="Amores F."/>
            <person name="Phillips W."/>
            <person name="Marelli J.P."/>
            <person name="May G.D."/>
            <person name="Shapiro H."/>
            <person name="Ma J."/>
            <person name="Bustamante C.D."/>
            <person name="Schnell R.J."/>
            <person name="Main D."/>
            <person name="Gilbert D."/>
            <person name="Parida L."/>
            <person name="Kuhn D.N."/>
        </authorList>
    </citation>
    <scope>NUCLEOTIDE SEQUENCE [LARGE SCALE GENOMIC DNA]</scope>
    <source>
        <strain evidence="2">cv. Matina 1-6</strain>
    </source>
</reference>
<dbReference type="Gramene" id="EOY33548">
    <property type="protein sequence ID" value="EOY33548"/>
    <property type="gene ID" value="TCM_041495"/>
</dbReference>
<dbReference type="AlphaFoldDB" id="A0A061GVV1"/>
<dbReference type="HOGENOM" id="CLU_1520486_0_0_1"/>
<name>A0A061GVV1_THECC</name>
<proteinExistence type="predicted"/>
<gene>
    <name evidence="1" type="ORF">TCM_041495</name>
</gene>
<accession>A0A061GVV1</accession>
<sequence>MSNPWCHDGKSSPNSCHPVMENRQDLLLGWFKKLNVDDKEELIRELSTKVQGISMEKLPSEGEEDFKSRHFQELLKKLSSNSKRSVGYKILKAYLRVYHRSPNLYKKSHQLLPLDEHEEHFFQAKSIDSRHGLPGLQKQASTSDEDSSLKPELFKIKTLHITGGRPQGGPGSSDQQR</sequence>
<dbReference type="EMBL" id="CM001887">
    <property type="protein sequence ID" value="EOY33548.1"/>
    <property type="molecule type" value="Genomic_DNA"/>
</dbReference>
<evidence type="ECO:0000313" key="1">
    <source>
        <dbReference type="EMBL" id="EOY33548.1"/>
    </source>
</evidence>
<evidence type="ECO:0000313" key="2">
    <source>
        <dbReference type="Proteomes" id="UP000026915"/>
    </source>
</evidence>
<organism evidence="1 2">
    <name type="scientific">Theobroma cacao</name>
    <name type="common">Cacao</name>
    <name type="synonym">Cocoa</name>
    <dbReference type="NCBI Taxonomy" id="3641"/>
    <lineage>
        <taxon>Eukaryota</taxon>
        <taxon>Viridiplantae</taxon>
        <taxon>Streptophyta</taxon>
        <taxon>Embryophyta</taxon>
        <taxon>Tracheophyta</taxon>
        <taxon>Spermatophyta</taxon>
        <taxon>Magnoliopsida</taxon>
        <taxon>eudicotyledons</taxon>
        <taxon>Gunneridae</taxon>
        <taxon>Pentapetalae</taxon>
        <taxon>rosids</taxon>
        <taxon>malvids</taxon>
        <taxon>Malvales</taxon>
        <taxon>Malvaceae</taxon>
        <taxon>Byttnerioideae</taxon>
        <taxon>Theobroma</taxon>
    </lineage>
</organism>
<dbReference type="Proteomes" id="UP000026915">
    <property type="component" value="Chromosome 9"/>
</dbReference>
<protein>
    <submittedName>
        <fullName evidence="1">Uncharacterized protein</fullName>
    </submittedName>
</protein>
<dbReference type="InParanoid" id="A0A061GVV1"/>